<evidence type="ECO:0000313" key="3">
    <source>
        <dbReference type="EMBL" id="RFC62817.1"/>
    </source>
</evidence>
<evidence type="ECO:0000256" key="1">
    <source>
        <dbReference type="ARBA" id="ARBA00006738"/>
    </source>
</evidence>
<dbReference type="InterPro" id="IPR003509">
    <property type="entry name" value="UPF0102_YraN-like"/>
</dbReference>
<dbReference type="Gene3D" id="3.40.1350.10">
    <property type="match status" value="1"/>
</dbReference>
<dbReference type="OrthoDB" id="9812968at2"/>
<dbReference type="GO" id="GO:0003676">
    <property type="term" value="F:nucleic acid binding"/>
    <property type="evidence" value="ECO:0007669"/>
    <property type="project" value="InterPro"/>
</dbReference>
<proteinExistence type="inferred from homology"/>
<reference evidence="3 4" key="1">
    <citation type="submission" date="2018-08" db="EMBL/GenBank/DDBJ databases">
        <title>Fulvimarina sp. 85, whole genome shotgun sequence.</title>
        <authorList>
            <person name="Tuo L."/>
        </authorList>
    </citation>
    <scope>NUCLEOTIDE SEQUENCE [LARGE SCALE GENOMIC DNA]</scope>
    <source>
        <strain evidence="3 4">85</strain>
    </source>
</reference>
<name>A0A371X0T5_9HYPH</name>
<dbReference type="NCBIfam" id="NF009151">
    <property type="entry name" value="PRK12497.1-5"/>
    <property type="match status" value="1"/>
</dbReference>
<dbReference type="Proteomes" id="UP000264310">
    <property type="component" value="Unassembled WGS sequence"/>
</dbReference>
<dbReference type="PANTHER" id="PTHR34039">
    <property type="entry name" value="UPF0102 PROTEIN YRAN"/>
    <property type="match status" value="1"/>
</dbReference>
<dbReference type="HAMAP" id="MF_00048">
    <property type="entry name" value="UPF0102"/>
    <property type="match status" value="1"/>
</dbReference>
<accession>A0A371X0T5</accession>
<dbReference type="PANTHER" id="PTHR34039:SF1">
    <property type="entry name" value="UPF0102 PROTEIN YRAN"/>
    <property type="match status" value="1"/>
</dbReference>
<dbReference type="AlphaFoldDB" id="A0A371X0T5"/>
<dbReference type="SUPFAM" id="SSF52980">
    <property type="entry name" value="Restriction endonuclease-like"/>
    <property type="match status" value="1"/>
</dbReference>
<dbReference type="Pfam" id="PF02021">
    <property type="entry name" value="UPF0102"/>
    <property type="match status" value="1"/>
</dbReference>
<comment type="caution">
    <text evidence="3">The sequence shown here is derived from an EMBL/GenBank/DDBJ whole genome shotgun (WGS) entry which is preliminary data.</text>
</comment>
<protein>
    <recommendedName>
        <fullName evidence="2">UPF0102 protein DYI37_12680</fullName>
    </recommendedName>
</protein>
<sequence>MSRGPNGGKQGAERRARWRRGHIAEYRAALALVAKGYRILAMRYKVKSGEADIIARRGDLVAIVEVKARRSIEEAMDAVNPASQRRIENAADHWLRRQKDHAALSLRFDIVAVLPWRWPRHVENAWAGR</sequence>
<dbReference type="RefSeq" id="WP_116683633.1">
    <property type="nucleotide sequence ID" value="NZ_QURL01000005.1"/>
</dbReference>
<comment type="similarity">
    <text evidence="1 2">Belongs to the UPF0102 family.</text>
</comment>
<dbReference type="EMBL" id="QURL01000005">
    <property type="protein sequence ID" value="RFC62817.1"/>
    <property type="molecule type" value="Genomic_DNA"/>
</dbReference>
<evidence type="ECO:0000256" key="2">
    <source>
        <dbReference type="HAMAP-Rule" id="MF_00048"/>
    </source>
</evidence>
<gene>
    <name evidence="3" type="ORF">DYI37_12680</name>
</gene>
<evidence type="ECO:0000313" key="4">
    <source>
        <dbReference type="Proteomes" id="UP000264310"/>
    </source>
</evidence>
<dbReference type="InterPro" id="IPR011335">
    <property type="entry name" value="Restrct_endonuc-II-like"/>
</dbReference>
<keyword evidence="4" id="KW-1185">Reference proteome</keyword>
<organism evidence="3 4">
    <name type="scientific">Fulvimarina endophytica</name>
    <dbReference type="NCBI Taxonomy" id="2293836"/>
    <lineage>
        <taxon>Bacteria</taxon>
        <taxon>Pseudomonadati</taxon>
        <taxon>Pseudomonadota</taxon>
        <taxon>Alphaproteobacteria</taxon>
        <taxon>Hyphomicrobiales</taxon>
        <taxon>Aurantimonadaceae</taxon>
        <taxon>Fulvimarina</taxon>
    </lineage>
</organism>
<dbReference type="InterPro" id="IPR011856">
    <property type="entry name" value="tRNA_endonuc-like_dom_sf"/>
</dbReference>